<evidence type="ECO:0000259" key="10">
    <source>
        <dbReference type="PROSITE" id="PS51669"/>
    </source>
</evidence>
<dbReference type="InterPro" id="IPR006657">
    <property type="entry name" value="MoPterin_dinucl-bd_dom"/>
</dbReference>
<dbReference type="InterPro" id="IPR006963">
    <property type="entry name" value="Mopterin_OxRdtase_4Fe-4S_dom"/>
</dbReference>
<keyword evidence="7" id="KW-0560">Oxidoreductase</keyword>
<keyword evidence="5" id="KW-0479">Metal-binding</keyword>
<dbReference type="Pfam" id="PF01568">
    <property type="entry name" value="Molydop_binding"/>
    <property type="match status" value="1"/>
</dbReference>
<evidence type="ECO:0000256" key="5">
    <source>
        <dbReference type="ARBA" id="ARBA00022723"/>
    </source>
</evidence>
<proteinExistence type="inferred from homology"/>
<dbReference type="PROSITE" id="PS51669">
    <property type="entry name" value="4FE4S_MOW_BIS_MGD"/>
    <property type="match status" value="1"/>
</dbReference>
<dbReference type="Pfam" id="PF04879">
    <property type="entry name" value="Molybdop_Fe4S4"/>
    <property type="match status" value="1"/>
</dbReference>
<feature type="domain" description="4Fe-4S Mo/W bis-MGD-type" evidence="10">
    <location>
        <begin position="50"/>
        <end position="106"/>
    </location>
</feature>
<dbReference type="Proteomes" id="UP001596398">
    <property type="component" value="Unassembled WGS sequence"/>
</dbReference>
<dbReference type="SUPFAM" id="SSF50692">
    <property type="entry name" value="ADC-like"/>
    <property type="match status" value="1"/>
</dbReference>
<name>A0ABD5ZT77_9EURY</name>
<comment type="cofactor">
    <cofactor evidence="1">
        <name>[4Fe-4S] cluster</name>
        <dbReference type="ChEBI" id="CHEBI:49883"/>
    </cofactor>
</comment>
<dbReference type="SUPFAM" id="SSF53706">
    <property type="entry name" value="Formate dehydrogenase/DMSO reductase, domains 1-3"/>
    <property type="match status" value="1"/>
</dbReference>
<dbReference type="SMART" id="SM00926">
    <property type="entry name" value="Molybdop_Fe4S4"/>
    <property type="match status" value="1"/>
</dbReference>
<comment type="subcellular location">
    <subcellularLocation>
        <location evidence="2">Cell envelope</location>
    </subcellularLocation>
</comment>
<evidence type="ECO:0000313" key="12">
    <source>
        <dbReference type="Proteomes" id="UP001596398"/>
    </source>
</evidence>
<dbReference type="Gene3D" id="3.40.228.10">
    <property type="entry name" value="Dimethylsulfoxide Reductase, domain 2"/>
    <property type="match status" value="1"/>
</dbReference>
<dbReference type="NCBIfam" id="TIGR01409">
    <property type="entry name" value="TAT_signal_seq"/>
    <property type="match status" value="1"/>
</dbReference>
<evidence type="ECO:0000313" key="11">
    <source>
        <dbReference type="EMBL" id="MFC7236516.1"/>
    </source>
</evidence>
<dbReference type="Pfam" id="PF00384">
    <property type="entry name" value="Molybdopterin"/>
    <property type="match status" value="1"/>
</dbReference>
<evidence type="ECO:0000256" key="4">
    <source>
        <dbReference type="ARBA" id="ARBA00022485"/>
    </source>
</evidence>
<dbReference type="InterPro" id="IPR006656">
    <property type="entry name" value="Mopterin_OxRdtase"/>
</dbReference>
<dbReference type="GO" id="GO:0051539">
    <property type="term" value="F:4 iron, 4 sulfur cluster binding"/>
    <property type="evidence" value="ECO:0007669"/>
    <property type="project" value="UniProtKB-KW"/>
</dbReference>
<organism evidence="11 12">
    <name type="scientific">Halosegnis marinus</name>
    <dbReference type="NCBI Taxonomy" id="3034023"/>
    <lineage>
        <taxon>Archaea</taxon>
        <taxon>Methanobacteriati</taxon>
        <taxon>Methanobacteriota</taxon>
        <taxon>Stenosarchaea group</taxon>
        <taxon>Halobacteria</taxon>
        <taxon>Halobacteriales</taxon>
        <taxon>Natronomonadaceae</taxon>
        <taxon>Halosegnis</taxon>
    </lineage>
</organism>
<dbReference type="Gene3D" id="2.20.25.90">
    <property type="entry name" value="ADC-like domains"/>
    <property type="match status" value="1"/>
</dbReference>
<evidence type="ECO:0000256" key="9">
    <source>
        <dbReference type="ARBA" id="ARBA00023014"/>
    </source>
</evidence>
<evidence type="ECO:0000256" key="7">
    <source>
        <dbReference type="ARBA" id="ARBA00023002"/>
    </source>
</evidence>
<dbReference type="PROSITE" id="PS51318">
    <property type="entry name" value="TAT"/>
    <property type="match status" value="1"/>
</dbReference>
<dbReference type="GeneID" id="79268241"/>
<dbReference type="PANTHER" id="PTHR43598:SF1">
    <property type="entry name" value="FORMATE DEHYDROGENASE-O MAJOR SUBUNIT"/>
    <property type="match status" value="1"/>
</dbReference>
<keyword evidence="4" id="KW-0004">4Fe-4S</keyword>
<accession>A0ABD5ZT77</accession>
<reference evidence="11 12" key="1">
    <citation type="journal article" date="2019" name="Int. J. Syst. Evol. Microbiol.">
        <title>The Global Catalogue of Microorganisms (GCM) 10K type strain sequencing project: providing services to taxonomists for standard genome sequencing and annotation.</title>
        <authorList>
            <consortium name="The Broad Institute Genomics Platform"/>
            <consortium name="The Broad Institute Genome Sequencing Center for Infectious Disease"/>
            <person name="Wu L."/>
            <person name="Ma J."/>
        </authorList>
    </citation>
    <scope>NUCLEOTIDE SEQUENCE [LARGE SCALE GENOMIC DNA]</scope>
    <source>
        <strain evidence="11 12">DT85</strain>
    </source>
</reference>
<dbReference type="RefSeq" id="WP_276234674.1">
    <property type="nucleotide sequence ID" value="NZ_CP119802.1"/>
</dbReference>
<dbReference type="InterPro" id="IPR009010">
    <property type="entry name" value="Asp_de-COase-like_dom_sf"/>
</dbReference>
<comment type="similarity">
    <text evidence="3">Belongs to the prokaryotic molybdopterin-containing oxidoreductase family.</text>
</comment>
<gene>
    <name evidence="11" type="ORF">ACFQJ4_14475</name>
</gene>
<protein>
    <submittedName>
        <fullName evidence="11">Formate dehydrogenase subunit alpha</fullName>
    </submittedName>
</protein>
<dbReference type="PANTHER" id="PTHR43598">
    <property type="entry name" value="TUNGSTEN-CONTAINING FORMYLMETHANOFURAN DEHYDROGENASE 2 SUBUNIT B"/>
    <property type="match status" value="1"/>
</dbReference>
<evidence type="ECO:0000256" key="6">
    <source>
        <dbReference type="ARBA" id="ARBA00022729"/>
    </source>
</evidence>
<evidence type="ECO:0000256" key="2">
    <source>
        <dbReference type="ARBA" id="ARBA00004196"/>
    </source>
</evidence>
<evidence type="ECO:0000256" key="3">
    <source>
        <dbReference type="ARBA" id="ARBA00010312"/>
    </source>
</evidence>
<dbReference type="CDD" id="cd02792">
    <property type="entry name" value="MopB_CT_Formate-Dh-Na-like"/>
    <property type="match status" value="1"/>
</dbReference>
<dbReference type="InterPro" id="IPR006311">
    <property type="entry name" value="TAT_signal"/>
</dbReference>
<comment type="caution">
    <text evidence="11">The sequence shown here is derived from an EMBL/GenBank/DDBJ whole genome shotgun (WGS) entry which is preliminary data.</text>
</comment>
<dbReference type="Gene3D" id="3.40.50.740">
    <property type="match status" value="1"/>
</dbReference>
<dbReference type="AlphaFoldDB" id="A0ABD5ZT77"/>
<keyword evidence="9" id="KW-0411">Iron-sulfur</keyword>
<dbReference type="EMBL" id="JBHTAP010000001">
    <property type="protein sequence ID" value="MFC7236516.1"/>
    <property type="molecule type" value="Genomic_DNA"/>
</dbReference>
<dbReference type="Gene3D" id="2.40.40.20">
    <property type="match status" value="1"/>
</dbReference>
<dbReference type="InterPro" id="IPR019546">
    <property type="entry name" value="TAT_signal_bac_arc"/>
</dbReference>
<sequence length="1074" mass="119915">MSAEPVSLDLDRRSFMKASALAGGLALGGGTAGHALAQSDGETDGTDDEGELTKTVCNYCAVGCGFRGEREGNAFVGQEPWHENPINNGSLCSKGAGIFSSEHSERRLKHPLQKVDGEWRKISWNEAYDHIASELNTIVEEDGPDATMWLGSAHHSNEEAYAFRKFASMFGTNNVDHQARICHSTTVAGLANTWGYGAMTNTINDYRNFDLNVIIGQNPAEAHPIAMQHILEGQKRGGKIACVDPRFTKTAAHADEFFRMRPGTDVALMMGLIRYLREQDELDREMLDERVFAWEDLASELDRYDLDTVADITWMSVEEIQQLGDMIIEAKPSVQIEWAMGGTQHNNGTQNIRSYAALSLGSGSAARSGGGLQVMRGHANVQGATDLAVASHILPGYYGVGSRGSWEYWADVWNQSPFTSGSTDFDTLYDRFSTMPQDVWTEQGGAADASAMDRSLMFQNGLTVARWFEGALPQSERLNETPLYQENDLRAAFFWGHSANSISEMGKMQQAMQNLDLLVVVDVFPSVASVLPDRDDGVIILPASSQYEHYRSLTNSHRSIQWSEPVRPPSHNSRPDLRIIQELAAKLGEYDYWDGLGAHFDWGSGPNIHNGKSTYEEVIREINIGLRTIGYIQSPERLQQHLDYDYAFSTETLKAEEQGLPVSDEFWGLPWPCWGEGHPGTPIIWNDDMDPRNGGQDFRARWGTQAPTPDDWDGMNTDKPYPMQDTVDAKGVEEGTNLLRDELVPENWESDYQGVINGVPEYPGWKTVLPEDLTNPDALSLPYQYALDPNESVYTLAQELVSRGMEEHVVQPGMNVEESLEWWEQYDYKQPDAPTGRGRARATVWNFIDTVPVHREPIESPRPDLVEQWPANGQQKNFYRFDQNNSVTQEDAMQKVADQGLNTIMTTGRQVEHQGGGSETRSNEMTADLQPHMYAEITPATAEDLDVDGGDMLIVSSTDRGSILVKARVTDRPNDSETFLPFHWGGVFKGQSLEDRYPEGTVPYAIGDSVNAITSRGYDVETQMQETKVSMVRLEPATEQRMEELNMEVIDFPQDRDGIGLQKDFDVRDSETVQ</sequence>
<keyword evidence="8" id="KW-0408">Iron</keyword>
<evidence type="ECO:0000256" key="8">
    <source>
        <dbReference type="ARBA" id="ARBA00023004"/>
    </source>
</evidence>
<dbReference type="GO" id="GO:0046872">
    <property type="term" value="F:metal ion binding"/>
    <property type="evidence" value="ECO:0007669"/>
    <property type="project" value="UniProtKB-KW"/>
</dbReference>
<keyword evidence="6" id="KW-0732">Signal</keyword>
<keyword evidence="12" id="KW-1185">Reference proteome</keyword>
<evidence type="ECO:0000256" key="1">
    <source>
        <dbReference type="ARBA" id="ARBA00001966"/>
    </source>
</evidence>
<dbReference type="GO" id="GO:0016491">
    <property type="term" value="F:oxidoreductase activity"/>
    <property type="evidence" value="ECO:0007669"/>
    <property type="project" value="UniProtKB-KW"/>
</dbReference>